<comment type="caution">
    <text evidence="1">The sequence shown here is derived from an EMBL/GenBank/DDBJ whole genome shotgun (WGS) entry which is preliminary data.</text>
</comment>
<organism evidence="1 2">
    <name type="scientific">Noviherbaspirillum denitrificans</name>
    <dbReference type="NCBI Taxonomy" id="1968433"/>
    <lineage>
        <taxon>Bacteria</taxon>
        <taxon>Pseudomonadati</taxon>
        <taxon>Pseudomonadota</taxon>
        <taxon>Betaproteobacteria</taxon>
        <taxon>Burkholderiales</taxon>
        <taxon>Oxalobacteraceae</taxon>
        <taxon>Noviherbaspirillum</taxon>
    </lineage>
</organism>
<sequence>MLASLVAGAICLSAILGQATRNTDSRVETMMELRDASSYAEYRALEREAHAIFRATIARCRRMQETHFSHCAREAREHFYDDLSEAKRVSGANL</sequence>
<protein>
    <submittedName>
        <fullName evidence="1">Uncharacterized protein</fullName>
    </submittedName>
</protein>
<dbReference type="Proteomes" id="UP000197535">
    <property type="component" value="Unassembled WGS sequence"/>
</dbReference>
<gene>
    <name evidence="1" type="ORF">AYR66_00880</name>
</gene>
<evidence type="ECO:0000313" key="1">
    <source>
        <dbReference type="EMBL" id="OWW18597.1"/>
    </source>
</evidence>
<keyword evidence="2" id="KW-1185">Reference proteome</keyword>
<reference evidence="1 2" key="1">
    <citation type="submission" date="2016-02" db="EMBL/GenBank/DDBJ databases">
        <authorList>
            <person name="Wen L."/>
            <person name="He K."/>
            <person name="Yang H."/>
        </authorList>
    </citation>
    <scope>NUCLEOTIDE SEQUENCE [LARGE SCALE GENOMIC DNA]</scope>
    <source>
        <strain evidence="1 2">TSA40</strain>
    </source>
</reference>
<dbReference type="AlphaFoldDB" id="A0A254T8W5"/>
<evidence type="ECO:0000313" key="2">
    <source>
        <dbReference type="Proteomes" id="UP000197535"/>
    </source>
</evidence>
<dbReference type="EMBL" id="LSTO01000003">
    <property type="protein sequence ID" value="OWW18597.1"/>
    <property type="molecule type" value="Genomic_DNA"/>
</dbReference>
<accession>A0A254T8W5</accession>
<name>A0A254T8W5_9BURK</name>
<proteinExistence type="predicted"/>